<dbReference type="GO" id="GO:0032543">
    <property type="term" value="P:mitochondrial translation"/>
    <property type="evidence" value="ECO:0007669"/>
    <property type="project" value="InterPro"/>
</dbReference>
<feature type="domain" description="Small ribosomal subunit protein mS35 mitochondrial conserved" evidence="1">
    <location>
        <begin position="91"/>
        <end position="208"/>
    </location>
</feature>
<keyword evidence="3" id="KW-1185">Reference proteome</keyword>
<dbReference type="PANTHER" id="PTHR13490:SF0">
    <property type="entry name" value="SMALL RIBOSOMAL SUBUNIT PROTEIN MS35"/>
    <property type="match status" value="1"/>
</dbReference>
<proteinExistence type="predicted"/>
<evidence type="ECO:0000259" key="1">
    <source>
        <dbReference type="Pfam" id="PF10213"/>
    </source>
</evidence>
<dbReference type="EMBL" id="KV440978">
    <property type="protein sequence ID" value="OAD74946.1"/>
    <property type="molecule type" value="Genomic_DNA"/>
</dbReference>
<dbReference type="Pfam" id="PF10213">
    <property type="entry name" value="MRP-S28"/>
    <property type="match status" value="1"/>
</dbReference>
<name>A0A162PWZ0_PHYB8</name>
<sequence length="217" mass="24852">MASRLCTAVKVFSPNAPASRAFSASAAILAGRQVGRQRKPDKKFDVDHMEKFNFDDQTTIGHDLFENIREVRKYLRMTNYELPKLSVFAKPFVPPTSGQILKFKSHTYLGEGHPVERKAVLNVKVSDLKLTEQQRHTLLLLSGPRYHVDTDELIFSSEKFPNRKQNKKYLSDILDKLIEETKKAGDAFADVPLNLREPKKRLEFPKEWARPAKAEAQ</sequence>
<dbReference type="Proteomes" id="UP000077315">
    <property type="component" value="Unassembled WGS sequence"/>
</dbReference>
<reference evidence="3" key="1">
    <citation type="submission" date="2015-06" db="EMBL/GenBank/DDBJ databases">
        <title>Expansion of signal transduction pathways in fungi by whole-genome duplication.</title>
        <authorList>
            <consortium name="DOE Joint Genome Institute"/>
            <person name="Corrochano L.M."/>
            <person name="Kuo A."/>
            <person name="Marcet-Houben M."/>
            <person name="Polaino S."/>
            <person name="Salamov A."/>
            <person name="Villalobos J.M."/>
            <person name="Alvarez M.I."/>
            <person name="Avalos J."/>
            <person name="Benito E.P."/>
            <person name="Benoit I."/>
            <person name="Burger G."/>
            <person name="Camino L.P."/>
            <person name="Canovas D."/>
            <person name="Cerda-Olmedo E."/>
            <person name="Cheng J.-F."/>
            <person name="Dominguez A."/>
            <person name="Elias M."/>
            <person name="Eslava A.P."/>
            <person name="Glaser F."/>
            <person name="Grimwood J."/>
            <person name="Gutierrez G."/>
            <person name="Heitman J."/>
            <person name="Henrissat B."/>
            <person name="Iturriaga E.A."/>
            <person name="Lang B.F."/>
            <person name="Lavin J.L."/>
            <person name="Lee S."/>
            <person name="Li W."/>
            <person name="Lindquist E."/>
            <person name="Lopez-Garcia S."/>
            <person name="Luque E.M."/>
            <person name="Marcos A.T."/>
            <person name="Martin J."/>
            <person name="McCluskey K."/>
            <person name="Medina H.R."/>
            <person name="Miralles-Duran A."/>
            <person name="Miyazaki A."/>
            <person name="Munoz-Torres E."/>
            <person name="Oguiza J.A."/>
            <person name="Ohm R."/>
            <person name="Olmedo M."/>
            <person name="Orejas M."/>
            <person name="Ortiz-Castellanos L."/>
            <person name="Pisabarro A.G."/>
            <person name="Rodriguez-Romero J."/>
            <person name="Ruiz-Herrera J."/>
            <person name="Ruiz-Vazquez R."/>
            <person name="Sanz C."/>
            <person name="Schackwitz W."/>
            <person name="Schmutz J."/>
            <person name="Shahriari M."/>
            <person name="Shelest E."/>
            <person name="Silva-Franco F."/>
            <person name="Soanes D."/>
            <person name="Syed K."/>
            <person name="Tagua V.G."/>
            <person name="Talbot N.J."/>
            <person name="Thon M."/>
            <person name="De vries R.P."/>
            <person name="Wiebenga A."/>
            <person name="Yadav J.S."/>
            <person name="Braun E.L."/>
            <person name="Baker S."/>
            <person name="Garre V."/>
            <person name="Horwitz B."/>
            <person name="Torres-Martinez S."/>
            <person name="Idnurm A."/>
            <person name="Herrera-Estrella A."/>
            <person name="Gabaldon T."/>
            <person name="Grigoriev I.V."/>
        </authorList>
    </citation>
    <scope>NUCLEOTIDE SEQUENCE [LARGE SCALE GENOMIC DNA]</scope>
    <source>
        <strain evidence="3">NRRL 1555(-)</strain>
    </source>
</reference>
<dbReference type="InterPro" id="IPR019349">
    <property type="entry name" value="Ribosomal_mS35_mit"/>
</dbReference>
<dbReference type="VEuPathDB" id="FungiDB:PHYBLDRAFT_180991"/>
<evidence type="ECO:0000313" key="2">
    <source>
        <dbReference type="EMBL" id="OAD74946.1"/>
    </source>
</evidence>
<dbReference type="OrthoDB" id="283424at2759"/>
<dbReference type="InParanoid" id="A0A162PWZ0"/>
<dbReference type="InterPro" id="IPR039848">
    <property type="entry name" value="Ribosomal_mS35_mt"/>
</dbReference>
<dbReference type="GeneID" id="28999301"/>
<dbReference type="RefSeq" id="XP_018292986.1">
    <property type="nucleotide sequence ID" value="XM_018438395.1"/>
</dbReference>
<dbReference type="PANTHER" id="PTHR13490">
    <property type="entry name" value="MITOCHONDRIAL 28S RIBOSOMAL PROTEIN S28"/>
    <property type="match status" value="1"/>
</dbReference>
<evidence type="ECO:0000313" key="3">
    <source>
        <dbReference type="Proteomes" id="UP000077315"/>
    </source>
</evidence>
<dbReference type="AlphaFoldDB" id="A0A162PWZ0"/>
<organism evidence="2 3">
    <name type="scientific">Phycomyces blakesleeanus (strain ATCC 8743b / DSM 1359 / FGSC 10004 / NBRC 33097 / NRRL 1555)</name>
    <dbReference type="NCBI Taxonomy" id="763407"/>
    <lineage>
        <taxon>Eukaryota</taxon>
        <taxon>Fungi</taxon>
        <taxon>Fungi incertae sedis</taxon>
        <taxon>Mucoromycota</taxon>
        <taxon>Mucoromycotina</taxon>
        <taxon>Mucoromycetes</taxon>
        <taxon>Mucorales</taxon>
        <taxon>Phycomycetaceae</taxon>
        <taxon>Phycomyces</taxon>
    </lineage>
</organism>
<dbReference type="FunCoup" id="A0A162PWZ0">
    <property type="interactions" value="33"/>
</dbReference>
<dbReference type="STRING" id="763407.A0A162PWZ0"/>
<dbReference type="GO" id="GO:0005763">
    <property type="term" value="C:mitochondrial small ribosomal subunit"/>
    <property type="evidence" value="ECO:0007669"/>
    <property type="project" value="TreeGrafter"/>
</dbReference>
<dbReference type="GO" id="GO:0003735">
    <property type="term" value="F:structural constituent of ribosome"/>
    <property type="evidence" value="ECO:0007669"/>
    <property type="project" value="InterPro"/>
</dbReference>
<accession>A0A162PWZ0</accession>
<protein>
    <recommendedName>
        <fullName evidence="1">Small ribosomal subunit protein mS35 mitochondrial conserved domain-containing protein</fullName>
    </recommendedName>
</protein>
<gene>
    <name evidence="2" type="ORF">PHYBLDRAFT_180991</name>
</gene>